<dbReference type="Gene3D" id="3.40.50.300">
    <property type="entry name" value="P-loop containing nucleotide triphosphate hydrolases"/>
    <property type="match status" value="1"/>
</dbReference>
<dbReference type="Proteomes" id="UP000030635">
    <property type="component" value="Chromosome"/>
</dbReference>
<dbReference type="SUPFAM" id="SSF54211">
    <property type="entry name" value="Ribosomal protein S5 domain 2-like"/>
    <property type="match status" value="1"/>
</dbReference>
<dbReference type="Pfam" id="PF01078">
    <property type="entry name" value="Mg_chelatase"/>
    <property type="match status" value="1"/>
</dbReference>
<dbReference type="NCBIfam" id="TIGR00368">
    <property type="entry name" value="YifB family Mg chelatase-like AAA ATPase"/>
    <property type="match status" value="1"/>
</dbReference>
<dbReference type="PANTHER" id="PTHR32039:SF7">
    <property type="entry name" value="COMPETENCE PROTEIN COMM"/>
    <property type="match status" value="1"/>
</dbReference>
<accession>A0A0A7FWL4</accession>
<evidence type="ECO:0000259" key="2">
    <source>
        <dbReference type="SMART" id="SM00382"/>
    </source>
</evidence>
<dbReference type="RefSeq" id="WP_039316061.1">
    <property type="nucleotide sequence ID" value="NZ_CP006905.1"/>
</dbReference>
<dbReference type="SUPFAM" id="SSF52540">
    <property type="entry name" value="P-loop containing nucleoside triphosphate hydrolases"/>
    <property type="match status" value="1"/>
</dbReference>
<dbReference type="PANTHER" id="PTHR32039">
    <property type="entry name" value="MAGNESIUM-CHELATASE SUBUNIT CHLI"/>
    <property type="match status" value="1"/>
</dbReference>
<dbReference type="eggNOG" id="COG0606">
    <property type="taxonomic scope" value="Bacteria"/>
</dbReference>
<dbReference type="InterPro" id="IPR014721">
    <property type="entry name" value="Ribsml_uS5_D2-typ_fold_subgr"/>
</dbReference>
<dbReference type="InterPro" id="IPR004482">
    <property type="entry name" value="Mg_chelat-rel"/>
</dbReference>
<organism evidence="3 4">
    <name type="scientific">Clostridium baratii str. Sullivan</name>
    <dbReference type="NCBI Taxonomy" id="1415775"/>
    <lineage>
        <taxon>Bacteria</taxon>
        <taxon>Bacillati</taxon>
        <taxon>Bacillota</taxon>
        <taxon>Clostridia</taxon>
        <taxon>Eubacteriales</taxon>
        <taxon>Clostridiaceae</taxon>
        <taxon>Clostridium</taxon>
    </lineage>
</organism>
<keyword evidence="4" id="KW-1185">Reference proteome</keyword>
<dbReference type="EMBL" id="CP006905">
    <property type="protein sequence ID" value="AIY84007.1"/>
    <property type="molecule type" value="Genomic_DNA"/>
</dbReference>
<dbReference type="Pfam" id="PF13335">
    <property type="entry name" value="Mg_chelatase_C"/>
    <property type="match status" value="1"/>
</dbReference>
<dbReference type="Pfam" id="PF13541">
    <property type="entry name" value="ChlI"/>
    <property type="match status" value="1"/>
</dbReference>
<reference evidence="3 4" key="1">
    <citation type="journal article" date="2015" name="Infect. Genet. Evol.">
        <title>Genomic sequences of six botulinum neurotoxin-producing strains representing three clostridial species illustrate the mobility and diversity of botulinum neurotoxin genes.</title>
        <authorList>
            <person name="Smith T.J."/>
            <person name="Hill K.K."/>
            <person name="Xie G."/>
            <person name="Foley B.T."/>
            <person name="Williamson C.H."/>
            <person name="Foster J.T."/>
            <person name="Johnson S.L."/>
            <person name="Chertkov O."/>
            <person name="Teshima H."/>
            <person name="Gibbons H.S."/>
            <person name="Johnsky L.A."/>
            <person name="Karavis M.A."/>
            <person name="Smith L.A."/>
        </authorList>
    </citation>
    <scope>NUCLEOTIDE SEQUENCE [LARGE SCALE GENOMIC DNA]</scope>
    <source>
        <strain evidence="3">Sullivan</strain>
    </source>
</reference>
<dbReference type="InterPro" id="IPR027417">
    <property type="entry name" value="P-loop_NTPase"/>
</dbReference>
<gene>
    <name evidence="3" type="ORF">U729_2806</name>
</gene>
<dbReference type="InterPro" id="IPR045006">
    <property type="entry name" value="CHLI-like"/>
</dbReference>
<dbReference type="KEGG" id="cbv:U729_2806"/>
<evidence type="ECO:0000256" key="1">
    <source>
        <dbReference type="ARBA" id="ARBA00006354"/>
    </source>
</evidence>
<sequence length="509" mass="56871">MAVNIKSATHIGINSCLINVEVDITKGLPSFAIVGLADASVREAKERVRAAIINSGFEFPLGRIIINLAPADIKKIGTLLDLPIAIGILIESKQISKKDLENFILVGELSLSGKLKKSRGIIPIILSGIDEGINNFIIPDENEDEACKLGKGNVFSLNSLKDAVDYINFQDLLPLEFKNNNNEDEIEFESNFDSIIGQYSSKRALEVAAAGRHNIILYGNPGSGKTMLAKAFTSILPPLNEEEKIEVAKIYSISGMMDTYKNISIPFRQPHNTITKVALIGGGKDIKAGEITLAHNGVLYLDEILEFKKEVLEVLRLPLEDGRVRIDRINERVELPSRFQLIGSYNPCPCGQKSILGYENDKCKCSDLEVRRYQKRLSKALKDRIDMFNYVPLLKFDELKQIDNKGESKRIKEKVIEARKIQEDRLKGTPYKCNSDINGKDIFKLCTISREARSLLENYFETNNPSIRGYGKVIKVARTIADLEKAKDINVTHVLEAISYRKDSNGEII</sequence>
<dbReference type="InterPro" id="IPR025158">
    <property type="entry name" value="Mg_chelat-rel_C"/>
</dbReference>
<dbReference type="InterPro" id="IPR003593">
    <property type="entry name" value="AAA+_ATPase"/>
</dbReference>
<dbReference type="InterPro" id="IPR020568">
    <property type="entry name" value="Ribosomal_Su5_D2-typ_SF"/>
</dbReference>
<comment type="similarity">
    <text evidence="1">Belongs to the Mg-chelatase subunits D/I family. ComM subfamily.</text>
</comment>
<dbReference type="AlphaFoldDB" id="A0A0A7FWL4"/>
<feature type="domain" description="AAA+ ATPase" evidence="2">
    <location>
        <begin position="211"/>
        <end position="374"/>
    </location>
</feature>
<evidence type="ECO:0000313" key="4">
    <source>
        <dbReference type="Proteomes" id="UP000030635"/>
    </source>
</evidence>
<evidence type="ECO:0000313" key="3">
    <source>
        <dbReference type="EMBL" id="AIY84007.1"/>
    </source>
</evidence>
<dbReference type="InterPro" id="IPR000523">
    <property type="entry name" value="Mg_chelatse_chII-like_cat_dom"/>
</dbReference>
<dbReference type="SMART" id="SM00382">
    <property type="entry name" value="AAA"/>
    <property type="match status" value="1"/>
</dbReference>
<dbReference type="Gene3D" id="3.30.230.10">
    <property type="match status" value="1"/>
</dbReference>
<dbReference type="STRING" id="1561.NPD11_221"/>
<protein>
    <submittedName>
        <fullName evidence="3">Sigma-54 interaction domain protein</fullName>
    </submittedName>
</protein>
<dbReference type="GO" id="GO:0005524">
    <property type="term" value="F:ATP binding"/>
    <property type="evidence" value="ECO:0007669"/>
    <property type="project" value="InterPro"/>
</dbReference>
<proteinExistence type="inferred from homology"/>
<dbReference type="OrthoDB" id="9813147at2"/>
<dbReference type="HOGENOM" id="CLU_026145_1_0_9"/>
<name>A0A0A7FWL4_9CLOT</name>